<evidence type="ECO:0000256" key="1">
    <source>
        <dbReference type="SAM" id="Phobius"/>
    </source>
</evidence>
<gene>
    <name evidence="2" type="ORF">E1898_14545</name>
</gene>
<dbReference type="Proteomes" id="UP000295438">
    <property type="component" value="Unassembled WGS sequence"/>
</dbReference>
<proteinExistence type="predicted"/>
<comment type="caution">
    <text evidence="2">The sequence shown here is derived from an EMBL/GenBank/DDBJ whole genome shotgun (WGS) entry which is preliminary data.</text>
</comment>
<evidence type="ECO:0000313" key="3">
    <source>
        <dbReference type="Proteomes" id="UP000295438"/>
    </source>
</evidence>
<protein>
    <submittedName>
        <fullName evidence="2">Uncharacterized protein</fullName>
    </submittedName>
</protein>
<dbReference type="AlphaFoldDB" id="A0A4V3AQG6"/>
<dbReference type="EMBL" id="SMUW01000036">
    <property type="protein sequence ID" value="TDK42657.1"/>
    <property type="molecule type" value="Genomic_DNA"/>
</dbReference>
<organism evidence="2 3">
    <name type="scientific">Algoriphagus formosus</name>
    <dbReference type="NCBI Taxonomy" id="2007308"/>
    <lineage>
        <taxon>Bacteria</taxon>
        <taxon>Pseudomonadati</taxon>
        <taxon>Bacteroidota</taxon>
        <taxon>Cytophagia</taxon>
        <taxon>Cytophagales</taxon>
        <taxon>Cyclobacteriaceae</taxon>
        <taxon>Algoriphagus</taxon>
    </lineage>
</organism>
<keyword evidence="3" id="KW-1185">Reference proteome</keyword>
<dbReference type="RefSeq" id="WP_133391453.1">
    <property type="nucleotide sequence ID" value="NZ_SMUW01000036.1"/>
</dbReference>
<keyword evidence="1" id="KW-1133">Transmembrane helix</keyword>
<keyword evidence="1" id="KW-0812">Transmembrane</keyword>
<evidence type="ECO:0000313" key="2">
    <source>
        <dbReference type="EMBL" id="TDK42657.1"/>
    </source>
</evidence>
<sequence length="181" mass="20557">MRSKYFSNSPLLCQKLFFALGLFLFITLNSSAQSSDFLLLKRGNNSKSQIKYHVGEQITYKSAKLGYYVTDVIKEFTADYIYLSENIISPEDILEVDIRNKDRRNKTLGGLNYLLLGSGVLLFTVDGVNSLYQQGELTIDRNVSIISGILVGTGLALLPVRYKTFRHTGRNRIQIIQMRMN</sequence>
<name>A0A4V3AQG6_9BACT</name>
<keyword evidence="1" id="KW-0472">Membrane</keyword>
<feature type="transmembrane region" description="Helical" evidence="1">
    <location>
        <begin position="143"/>
        <end position="162"/>
    </location>
</feature>
<accession>A0A4V3AQG6</accession>
<reference evidence="2 3" key="1">
    <citation type="submission" date="2019-03" db="EMBL/GenBank/DDBJ databases">
        <title>Algoriphagus aquimaris sp. nov., isolated form marine sediment in Pohang, Korea.</title>
        <authorList>
            <person name="Kim J."/>
            <person name="Yoon S.-H."/>
            <person name="Lee S.-S."/>
        </authorList>
    </citation>
    <scope>NUCLEOTIDE SEQUENCE [LARGE SCALE GENOMIC DNA]</scope>
    <source>
        <strain evidence="2 3">F21</strain>
    </source>
</reference>